<dbReference type="AlphaFoldDB" id="A0A1I4F272"/>
<dbReference type="EMBL" id="FOTF01000008">
    <property type="protein sequence ID" value="SFL11543.1"/>
    <property type="molecule type" value="Genomic_DNA"/>
</dbReference>
<keyword evidence="3" id="KW-1185">Reference proteome</keyword>
<evidence type="ECO:0000313" key="2">
    <source>
        <dbReference type="EMBL" id="SFL11543.1"/>
    </source>
</evidence>
<organism evidence="2 3">
    <name type="scientific">Loktanella salsilacus</name>
    <dbReference type="NCBI Taxonomy" id="195913"/>
    <lineage>
        <taxon>Bacteria</taxon>
        <taxon>Pseudomonadati</taxon>
        <taxon>Pseudomonadota</taxon>
        <taxon>Alphaproteobacteria</taxon>
        <taxon>Rhodobacterales</taxon>
        <taxon>Roseobacteraceae</taxon>
        <taxon>Loktanella</taxon>
    </lineage>
</organism>
<dbReference type="RefSeq" id="WP_090188405.1">
    <property type="nucleotide sequence ID" value="NZ_CAXIDI010000008.1"/>
</dbReference>
<protein>
    <submittedName>
        <fullName evidence="2">Septal ring factor EnvC, activator of murein hydrolases AmiA and AmiB</fullName>
    </submittedName>
</protein>
<name>A0A1I4F272_9RHOB</name>
<evidence type="ECO:0000313" key="3">
    <source>
        <dbReference type="Proteomes" id="UP000199550"/>
    </source>
</evidence>
<feature type="chain" id="PRO_5011544039" evidence="1">
    <location>
        <begin position="18"/>
        <end position="366"/>
    </location>
</feature>
<feature type="signal peptide" evidence="1">
    <location>
        <begin position="1"/>
        <end position="17"/>
    </location>
</feature>
<sequence length="366" mass="37446">MIRLAAILMLLAGPVAAQSPSDAATQAAARLAAARVQLDAAGGSRDRVAALTETVRAYEDGLIALRDGMRRVAIRRDTLQTQMDARQAEVSQLLGVLASIGNAPAPLLLLHPSGPLGTARSGMLVADVTPALQAKVGDLKGQLQELALLQALQESAADTLGDGLQGAQEARAALSAAVSDRTDLPQRYTEDSVQTALLMASTDTLAAFADALADSVDVAAPELIPQGDLALPVQGTVLRAYNTADAAGIARPGVVIAARPRALVTTPVAATLLFRGPLLDYGNVIILEPAQDVLFVIGGLAEVYGEAGQVLPAGTPLGLLGGDLPDVDAILTAGTPGTAPAATQTLYLEVRDGQSPVNPGTWFALD</sequence>
<accession>A0A1I4F272</accession>
<keyword evidence="2" id="KW-0378">Hydrolase</keyword>
<dbReference type="STRING" id="195913.SAMN04488004_10829"/>
<dbReference type="Proteomes" id="UP000199550">
    <property type="component" value="Unassembled WGS sequence"/>
</dbReference>
<proteinExistence type="predicted"/>
<evidence type="ECO:0000256" key="1">
    <source>
        <dbReference type="SAM" id="SignalP"/>
    </source>
</evidence>
<keyword evidence="1" id="KW-0732">Signal</keyword>
<dbReference type="SUPFAM" id="SSF51261">
    <property type="entry name" value="Duplicated hybrid motif"/>
    <property type="match status" value="1"/>
</dbReference>
<dbReference type="GO" id="GO:0016787">
    <property type="term" value="F:hydrolase activity"/>
    <property type="evidence" value="ECO:0007669"/>
    <property type="project" value="UniProtKB-KW"/>
</dbReference>
<dbReference type="GeneID" id="97892818"/>
<dbReference type="OrthoDB" id="9809144at2"/>
<gene>
    <name evidence="2" type="ORF">SAMN04488004_10829</name>
</gene>
<reference evidence="2 3" key="1">
    <citation type="submission" date="2016-10" db="EMBL/GenBank/DDBJ databases">
        <authorList>
            <person name="de Groot N.N."/>
        </authorList>
    </citation>
    <scope>NUCLEOTIDE SEQUENCE [LARGE SCALE GENOMIC DNA]</scope>
    <source>
        <strain evidence="2 3">DSM 16199</strain>
    </source>
</reference>
<dbReference type="Gene3D" id="2.70.70.10">
    <property type="entry name" value="Glucose Permease (Domain IIA)"/>
    <property type="match status" value="1"/>
</dbReference>
<dbReference type="InterPro" id="IPR011055">
    <property type="entry name" value="Dup_hybrid_motif"/>
</dbReference>